<dbReference type="Gene3D" id="1.20.120.550">
    <property type="entry name" value="Membrane associated eicosanoid/glutathione metabolism-like domain"/>
    <property type="match status" value="1"/>
</dbReference>
<proteinExistence type="predicted"/>
<keyword evidence="3 5" id="KW-1133">Transmembrane helix</keyword>
<comment type="subcellular location">
    <subcellularLocation>
        <location evidence="1">Membrane</location>
    </subcellularLocation>
</comment>
<evidence type="ECO:0000256" key="4">
    <source>
        <dbReference type="ARBA" id="ARBA00023136"/>
    </source>
</evidence>
<gene>
    <name evidence="6" type="ORF">N478_03055</name>
</gene>
<dbReference type="EMBL" id="AUXX01000023">
    <property type="protein sequence ID" value="KZN65000.1"/>
    <property type="molecule type" value="Genomic_DNA"/>
</dbReference>
<dbReference type="RefSeq" id="WP_063381650.1">
    <property type="nucleotide sequence ID" value="NZ_AUXX01000023.1"/>
</dbReference>
<dbReference type="InterPro" id="IPR001129">
    <property type="entry name" value="Membr-assoc_MAPEG"/>
</dbReference>
<dbReference type="Pfam" id="PF01124">
    <property type="entry name" value="MAPEG"/>
    <property type="match status" value="1"/>
</dbReference>
<dbReference type="AlphaFoldDB" id="A0A161YS81"/>
<keyword evidence="4 5" id="KW-0472">Membrane</keyword>
<dbReference type="GO" id="GO:0016020">
    <property type="term" value="C:membrane"/>
    <property type="evidence" value="ECO:0007669"/>
    <property type="project" value="UniProtKB-SubCell"/>
</dbReference>
<organism evidence="6 7">
    <name type="scientific">Pseudoalteromonas luteoviolacea S4060-1</name>
    <dbReference type="NCBI Taxonomy" id="1365257"/>
    <lineage>
        <taxon>Bacteria</taxon>
        <taxon>Pseudomonadati</taxon>
        <taxon>Pseudomonadota</taxon>
        <taxon>Gammaproteobacteria</taxon>
        <taxon>Alteromonadales</taxon>
        <taxon>Pseudoalteromonadaceae</taxon>
        <taxon>Pseudoalteromonas</taxon>
    </lineage>
</organism>
<dbReference type="PATRIC" id="fig|1365257.3.peg.3080"/>
<evidence type="ECO:0000256" key="5">
    <source>
        <dbReference type="SAM" id="Phobius"/>
    </source>
</evidence>
<keyword evidence="2 5" id="KW-0812">Transmembrane</keyword>
<evidence type="ECO:0000256" key="1">
    <source>
        <dbReference type="ARBA" id="ARBA00004370"/>
    </source>
</evidence>
<evidence type="ECO:0000313" key="7">
    <source>
        <dbReference type="Proteomes" id="UP000076661"/>
    </source>
</evidence>
<feature type="transmembrane region" description="Helical" evidence="5">
    <location>
        <begin position="114"/>
        <end position="133"/>
    </location>
</feature>
<accession>A0A161YS81</accession>
<evidence type="ECO:0000313" key="6">
    <source>
        <dbReference type="EMBL" id="KZN65000.1"/>
    </source>
</evidence>
<dbReference type="InterPro" id="IPR023352">
    <property type="entry name" value="MAPEG-like_dom_sf"/>
</dbReference>
<evidence type="ECO:0008006" key="8">
    <source>
        <dbReference type="Google" id="ProtNLM"/>
    </source>
</evidence>
<evidence type="ECO:0000256" key="3">
    <source>
        <dbReference type="ARBA" id="ARBA00022989"/>
    </source>
</evidence>
<reference evidence="6 7" key="1">
    <citation type="submission" date="2013-07" db="EMBL/GenBank/DDBJ databases">
        <title>Comparative Genomic and Metabolomic Analysis of Twelve Strains of Pseudoalteromonas luteoviolacea.</title>
        <authorList>
            <person name="Vynne N.G."/>
            <person name="Mansson M."/>
            <person name="Gram L."/>
        </authorList>
    </citation>
    <scope>NUCLEOTIDE SEQUENCE [LARGE SCALE GENOMIC DNA]</scope>
    <source>
        <strain evidence="6 7">S4060-1</strain>
    </source>
</reference>
<feature type="transmembrane region" description="Helical" evidence="5">
    <location>
        <begin position="66"/>
        <end position="94"/>
    </location>
</feature>
<dbReference type="SUPFAM" id="SSF161084">
    <property type="entry name" value="MAPEG domain-like"/>
    <property type="match status" value="1"/>
</dbReference>
<sequence length="141" mass="16368">MWIQYPIFTLIILFLWLWLATACMRIKAVRRKELSLNAVNFVLKEEMSTRTRLLGNSYDNQYQQPVLFICLLLLLHVEGAAGLGWYVLSAAFVLARYWHCYEHVRGTNIRRRTYAFGLSSLSLFIGWSVWFVLMTAGKGGL</sequence>
<dbReference type="Proteomes" id="UP000076661">
    <property type="component" value="Unassembled WGS sequence"/>
</dbReference>
<protein>
    <recommendedName>
        <fullName evidence="8">MAPEG family protein</fullName>
    </recommendedName>
</protein>
<comment type="caution">
    <text evidence="6">The sequence shown here is derived from an EMBL/GenBank/DDBJ whole genome shotgun (WGS) entry which is preliminary data.</text>
</comment>
<name>A0A161YS81_9GAMM</name>
<evidence type="ECO:0000256" key="2">
    <source>
        <dbReference type="ARBA" id="ARBA00022692"/>
    </source>
</evidence>